<dbReference type="AlphaFoldDB" id="A0A4P6U382"/>
<keyword evidence="1" id="KW-0812">Transmembrane</keyword>
<evidence type="ECO:0000313" key="2">
    <source>
        <dbReference type="EMBL" id="QBJ93692.1"/>
    </source>
</evidence>
<keyword evidence="1" id="KW-1133">Transmembrane helix</keyword>
<name>A0A4P6U382_STRSO</name>
<protein>
    <recommendedName>
        <fullName evidence="4">Vegetative cell wall protein gp1</fullName>
    </recommendedName>
</protein>
<feature type="transmembrane region" description="Helical" evidence="1">
    <location>
        <begin position="16"/>
        <end position="37"/>
    </location>
</feature>
<dbReference type="Proteomes" id="UP000292547">
    <property type="component" value="Chromosome"/>
</dbReference>
<reference evidence="2 3" key="1">
    <citation type="submission" date="2018-08" db="EMBL/GenBank/DDBJ databases">
        <title>The complete genome sequence of Streptomyces seoulensis, a pioneer strain for nickel superoxide dismutase discovery.</title>
        <authorList>
            <person name="Shin J."/>
            <person name="Lee J.-S."/>
            <person name="Lee E.-J."/>
            <person name="Youn H.-D."/>
        </authorList>
    </citation>
    <scope>NUCLEOTIDE SEQUENCE [LARGE SCALE GENOMIC DNA]</scope>
    <source>
        <strain evidence="2 3">KCTC 9819</strain>
    </source>
</reference>
<evidence type="ECO:0008006" key="4">
    <source>
        <dbReference type="Google" id="ProtNLM"/>
    </source>
</evidence>
<keyword evidence="1" id="KW-0472">Membrane</keyword>
<accession>A0A4P6U382</accession>
<dbReference type="EMBL" id="CP032229">
    <property type="protein sequence ID" value="QBJ93692.1"/>
    <property type="molecule type" value="Genomic_DNA"/>
</dbReference>
<organism evidence="2 3">
    <name type="scientific">Streptomyces seoulensis</name>
    <dbReference type="NCBI Taxonomy" id="73044"/>
    <lineage>
        <taxon>Bacteria</taxon>
        <taxon>Bacillati</taxon>
        <taxon>Actinomycetota</taxon>
        <taxon>Actinomycetes</taxon>
        <taxon>Kitasatosporales</taxon>
        <taxon>Streptomycetaceae</taxon>
        <taxon>Streptomyces</taxon>
    </lineage>
</organism>
<sequence length="302" mass="32221">MTAFLNALGGKLAERWFALLAVPGLVYLVALATAVTLGRRHWRDTGRLRERLDALAAAPGAHSAGVLAVCAVAVLAGAALTGTGVQAMGALVERVWLTAPRGPVTRWLTERRSRGWRAADDAYRTALVAAGRARLSGAADADGLVAEAEARYARRNRIGLVAPRHPFWTGDRVTTPDRRVWRAYRLDLTAAWPHLWLLAPDSTRAELGTSRTALTAAARLTAWGVAYLLLALWWWPAALVGAATLATGAVRGRTAAASFAELAEALVDLQGADLARALGLECEGRLTPDTGEELTRLLSKPD</sequence>
<dbReference type="GeneID" id="300102700"/>
<proteinExistence type="predicted"/>
<dbReference type="KEGG" id="sseo:D0Z67_27760"/>
<gene>
    <name evidence="2" type="ORF">D0Z67_27760</name>
</gene>
<evidence type="ECO:0000256" key="1">
    <source>
        <dbReference type="SAM" id="Phobius"/>
    </source>
</evidence>
<evidence type="ECO:0000313" key="3">
    <source>
        <dbReference type="Proteomes" id="UP000292547"/>
    </source>
</evidence>
<feature type="transmembrane region" description="Helical" evidence="1">
    <location>
        <begin position="216"/>
        <end position="235"/>
    </location>
</feature>
<dbReference type="RefSeq" id="WP_031179341.1">
    <property type="nucleotide sequence ID" value="NZ_CP032229.1"/>
</dbReference>
<keyword evidence="3" id="KW-1185">Reference proteome</keyword>
<dbReference type="STRING" id="73044.GCA_000725795_00498"/>
<dbReference type="OrthoDB" id="529448at2"/>